<sequence length="474" mass="52441">MENTTTPPPHVAILPTPGMGHLIPLVEFAKKIIQKHNFMVSFIIPSDGPLSSAQKLLLEKLPPRIDYVVLPPVCFDDLAEDVKIETRISLTVTRSLSSLRDAVQSLVSKNIRFAAFVVDLFGTDAFDVAIEFKISPYIFIPTTAMCLSLFLNLSKLDESVSCEFRDMSEKVQIPGCMPIHGSDLLAPLQDRKNDAYKWVLHHSKRYRMAEGIILNSFKELEPSAIQYLQEQETGKPPVYCVGPLIQMGSKSENNDESVCLKWLNEQPSGSVLFISFGSGGTLSHEQIIEIALGLDMSEQRFLWVIRCPNDTANATYFSIENSGDPLAYLPQGFLDRTKGRGLVVPLWAPQAQILSHGSTGGFLSHCGWNSTLETIVNGVPIIAWPLYAEQRMNAVMLTEDVKVALRPKFNENGLVTRLEIAKVVKGLMEGEEGKGIRSRMRDLKDAAAKVLSDDGSSTKSLAELSSKWKSNIST</sequence>
<accession>A0ABD1PY39</accession>
<dbReference type="CDD" id="cd03784">
    <property type="entry name" value="GT1_Gtf-like"/>
    <property type="match status" value="1"/>
</dbReference>
<dbReference type="PANTHER" id="PTHR48046">
    <property type="entry name" value="UDP-GLYCOSYLTRANSFERASE 72E1"/>
    <property type="match status" value="1"/>
</dbReference>
<reference evidence="7" key="1">
    <citation type="submission" date="2024-07" db="EMBL/GenBank/DDBJ databases">
        <title>Two chromosome-level genome assemblies of Korean endemic species Abeliophyllum distichum and Forsythia ovata (Oleaceae).</title>
        <authorList>
            <person name="Jang H."/>
        </authorList>
    </citation>
    <scope>NUCLEOTIDE SEQUENCE [LARGE SCALE GENOMIC DNA]</scope>
</reference>
<dbReference type="FunFam" id="3.40.50.2000:FF:000054">
    <property type="entry name" value="Glycosyltransferase"/>
    <property type="match status" value="1"/>
</dbReference>
<evidence type="ECO:0000313" key="7">
    <source>
        <dbReference type="Proteomes" id="UP001604277"/>
    </source>
</evidence>
<evidence type="ECO:0000256" key="4">
    <source>
        <dbReference type="RuleBase" id="RU003718"/>
    </source>
</evidence>
<evidence type="ECO:0000256" key="2">
    <source>
        <dbReference type="ARBA" id="ARBA00022676"/>
    </source>
</evidence>
<dbReference type="FunFam" id="3.40.50.2000:FF:000051">
    <property type="entry name" value="Glycosyltransferase"/>
    <property type="match status" value="1"/>
</dbReference>
<dbReference type="PROSITE" id="PS00375">
    <property type="entry name" value="UDPGT"/>
    <property type="match status" value="1"/>
</dbReference>
<keyword evidence="7" id="KW-1185">Reference proteome</keyword>
<organism evidence="6 7">
    <name type="scientific">Forsythia ovata</name>
    <dbReference type="NCBI Taxonomy" id="205694"/>
    <lineage>
        <taxon>Eukaryota</taxon>
        <taxon>Viridiplantae</taxon>
        <taxon>Streptophyta</taxon>
        <taxon>Embryophyta</taxon>
        <taxon>Tracheophyta</taxon>
        <taxon>Spermatophyta</taxon>
        <taxon>Magnoliopsida</taxon>
        <taxon>eudicotyledons</taxon>
        <taxon>Gunneridae</taxon>
        <taxon>Pentapetalae</taxon>
        <taxon>asterids</taxon>
        <taxon>lamiids</taxon>
        <taxon>Lamiales</taxon>
        <taxon>Oleaceae</taxon>
        <taxon>Forsythieae</taxon>
        <taxon>Forsythia</taxon>
    </lineage>
</organism>
<evidence type="ECO:0000256" key="1">
    <source>
        <dbReference type="ARBA" id="ARBA00009995"/>
    </source>
</evidence>
<name>A0ABD1PY39_9LAMI</name>
<dbReference type="GO" id="GO:0016757">
    <property type="term" value="F:glycosyltransferase activity"/>
    <property type="evidence" value="ECO:0007669"/>
    <property type="project" value="UniProtKB-KW"/>
</dbReference>
<dbReference type="InterPro" id="IPR002213">
    <property type="entry name" value="UDP_glucos_trans"/>
</dbReference>
<keyword evidence="3 4" id="KW-0808">Transferase</keyword>
<evidence type="ECO:0000256" key="5">
    <source>
        <dbReference type="RuleBase" id="RU362057"/>
    </source>
</evidence>
<dbReference type="EC" id="2.4.1.-" evidence="5"/>
<protein>
    <recommendedName>
        <fullName evidence="5">Glycosyltransferase</fullName>
        <ecNumber evidence="5">2.4.1.-</ecNumber>
    </recommendedName>
</protein>
<dbReference type="SUPFAM" id="SSF53756">
    <property type="entry name" value="UDP-Glycosyltransferase/glycogen phosphorylase"/>
    <property type="match status" value="1"/>
</dbReference>
<keyword evidence="2 4" id="KW-0328">Glycosyltransferase</keyword>
<gene>
    <name evidence="6" type="ORF">Fot_50381</name>
</gene>
<dbReference type="PANTHER" id="PTHR48046:SF6">
    <property type="entry name" value="GLYCOSYLTRANSFERASE"/>
    <property type="match status" value="1"/>
</dbReference>
<dbReference type="Proteomes" id="UP001604277">
    <property type="component" value="Unassembled WGS sequence"/>
</dbReference>
<proteinExistence type="inferred from homology"/>
<dbReference type="Pfam" id="PF00201">
    <property type="entry name" value="UDPGT"/>
    <property type="match status" value="1"/>
</dbReference>
<dbReference type="EMBL" id="JBFOLJ010000016">
    <property type="protein sequence ID" value="KAL2468805.1"/>
    <property type="molecule type" value="Genomic_DNA"/>
</dbReference>
<dbReference type="InterPro" id="IPR035595">
    <property type="entry name" value="UDP_glycos_trans_CS"/>
</dbReference>
<dbReference type="Gene3D" id="3.40.50.2000">
    <property type="entry name" value="Glycogen Phosphorylase B"/>
    <property type="match status" value="2"/>
</dbReference>
<evidence type="ECO:0000256" key="3">
    <source>
        <dbReference type="ARBA" id="ARBA00022679"/>
    </source>
</evidence>
<dbReference type="AlphaFoldDB" id="A0ABD1PY39"/>
<evidence type="ECO:0000313" key="6">
    <source>
        <dbReference type="EMBL" id="KAL2468805.1"/>
    </source>
</evidence>
<comment type="caution">
    <text evidence="6">The sequence shown here is derived from an EMBL/GenBank/DDBJ whole genome shotgun (WGS) entry which is preliminary data.</text>
</comment>
<comment type="similarity">
    <text evidence="1 4">Belongs to the UDP-glycosyltransferase family.</text>
</comment>